<sequence length="135" mass="14748">MRYMLMLYADEKAGAQIPPDQMQKAMETLYAYQEALTKAGAFVMTAPLARTHEAKTLVMEGGDASYREDGKGGAAFVNDSGELKVHDGPYAETREQFGGFYIIEAADMDEALAWAKQCPAAQWGPVEVRALISGF</sequence>
<dbReference type="RefSeq" id="WP_069912350.1">
    <property type="nucleotide sequence ID" value="NZ_LAJE02000381.1"/>
</dbReference>
<keyword evidence="4" id="KW-1185">Reference proteome</keyword>
<dbReference type="EMBL" id="LAJE02000381">
    <property type="protein sequence ID" value="OEO28357.1"/>
    <property type="molecule type" value="Genomic_DNA"/>
</dbReference>
<dbReference type="AlphaFoldDB" id="A0A1E5XIE9"/>
<dbReference type="Gene3D" id="3.30.70.1060">
    <property type="entry name" value="Dimeric alpha+beta barrel"/>
    <property type="match status" value="1"/>
</dbReference>
<protein>
    <recommendedName>
        <fullName evidence="2">YCII-related domain-containing protein</fullName>
    </recommendedName>
</protein>
<evidence type="ECO:0000313" key="4">
    <source>
        <dbReference type="Proteomes" id="UP000095463"/>
    </source>
</evidence>
<feature type="domain" description="YCII-related" evidence="2">
    <location>
        <begin position="1"/>
        <end position="131"/>
    </location>
</feature>
<proteinExistence type="inferred from homology"/>
<gene>
    <name evidence="3" type="ORF">VW23_005190</name>
</gene>
<dbReference type="InterPro" id="IPR011008">
    <property type="entry name" value="Dimeric_a/b-barrel"/>
</dbReference>
<evidence type="ECO:0000256" key="1">
    <source>
        <dbReference type="ARBA" id="ARBA00007689"/>
    </source>
</evidence>
<accession>A0A1E5XIE9</accession>
<dbReference type="Proteomes" id="UP000095463">
    <property type="component" value="Unassembled WGS sequence"/>
</dbReference>
<evidence type="ECO:0000313" key="3">
    <source>
        <dbReference type="EMBL" id="OEO28357.1"/>
    </source>
</evidence>
<dbReference type="SUPFAM" id="SSF54909">
    <property type="entry name" value="Dimeric alpha+beta barrel"/>
    <property type="match status" value="2"/>
</dbReference>
<comment type="caution">
    <text evidence="3">The sequence shown here is derived from an EMBL/GenBank/DDBJ whole genome shotgun (WGS) entry which is preliminary data.</text>
</comment>
<dbReference type="OrthoDB" id="9807535at2"/>
<evidence type="ECO:0000259" key="2">
    <source>
        <dbReference type="Pfam" id="PF03795"/>
    </source>
</evidence>
<comment type="similarity">
    <text evidence="1">Belongs to the YciI family.</text>
</comment>
<dbReference type="InterPro" id="IPR005545">
    <property type="entry name" value="YCII"/>
</dbReference>
<name>A0A1E5XIE9_9HYPH</name>
<organism evidence="3 4">
    <name type="scientific">Devosia insulae DS-56</name>
    <dbReference type="NCBI Taxonomy" id="1116389"/>
    <lineage>
        <taxon>Bacteria</taxon>
        <taxon>Pseudomonadati</taxon>
        <taxon>Pseudomonadota</taxon>
        <taxon>Alphaproteobacteria</taxon>
        <taxon>Hyphomicrobiales</taxon>
        <taxon>Devosiaceae</taxon>
        <taxon>Devosia</taxon>
    </lineage>
</organism>
<dbReference type="Pfam" id="PF03795">
    <property type="entry name" value="YCII"/>
    <property type="match status" value="1"/>
</dbReference>
<dbReference type="PANTHER" id="PTHR35174">
    <property type="entry name" value="BLL7171 PROTEIN-RELATED"/>
    <property type="match status" value="1"/>
</dbReference>
<reference evidence="3 4" key="1">
    <citation type="journal article" date="2015" name="Genome Announc.">
        <title>Genome Assemblies of Three Soil-Associated Devosia species: D. insulae, D. limi, and D. soli.</title>
        <authorList>
            <person name="Hassan Y.I."/>
            <person name="Lepp D."/>
            <person name="Zhou T."/>
        </authorList>
    </citation>
    <scope>NUCLEOTIDE SEQUENCE [LARGE SCALE GENOMIC DNA]</scope>
    <source>
        <strain evidence="3 4">DS-56</strain>
    </source>
</reference>